<dbReference type="AlphaFoldDB" id="A0AA40JYG5"/>
<dbReference type="SUPFAM" id="SSF54686">
    <property type="entry name" value="Ribosomal protein L16p/L10e"/>
    <property type="match status" value="1"/>
</dbReference>
<evidence type="ECO:0000256" key="5">
    <source>
        <dbReference type="SAM" id="MobiDB-lite"/>
    </source>
</evidence>
<keyword evidence="3 4" id="KW-0687">Ribonucleoprotein</keyword>
<dbReference type="PANTHER" id="PTHR12220:SF13">
    <property type="entry name" value="LARGE RIBOSOMAL SUBUNIT PROTEIN UL16M"/>
    <property type="match status" value="1"/>
</dbReference>
<dbReference type="GO" id="GO:0003735">
    <property type="term" value="F:structural constituent of ribosome"/>
    <property type="evidence" value="ECO:0007669"/>
    <property type="project" value="InterPro"/>
</dbReference>
<organism evidence="6 7">
    <name type="scientific">Schizothecium vesticola</name>
    <dbReference type="NCBI Taxonomy" id="314040"/>
    <lineage>
        <taxon>Eukaryota</taxon>
        <taxon>Fungi</taxon>
        <taxon>Dikarya</taxon>
        <taxon>Ascomycota</taxon>
        <taxon>Pezizomycotina</taxon>
        <taxon>Sordariomycetes</taxon>
        <taxon>Sordariomycetidae</taxon>
        <taxon>Sordariales</taxon>
        <taxon>Schizotheciaceae</taxon>
        <taxon>Schizothecium</taxon>
    </lineage>
</organism>
<dbReference type="GO" id="GO:0005762">
    <property type="term" value="C:mitochondrial large ribosomal subunit"/>
    <property type="evidence" value="ECO:0007669"/>
    <property type="project" value="TreeGrafter"/>
</dbReference>
<feature type="region of interest" description="Disordered" evidence="5">
    <location>
        <begin position="218"/>
        <end position="247"/>
    </location>
</feature>
<feature type="compositionally biased region" description="Pro residues" evidence="5">
    <location>
        <begin position="232"/>
        <end position="247"/>
    </location>
</feature>
<dbReference type="EMBL" id="JAUKUD010000006">
    <property type="protein sequence ID" value="KAK0740175.1"/>
    <property type="molecule type" value="Genomic_DNA"/>
</dbReference>
<evidence type="ECO:0000313" key="7">
    <source>
        <dbReference type="Proteomes" id="UP001172155"/>
    </source>
</evidence>
<evidence type="ECO:0000256" key="3">
    <source>
        <dbReference type="ARBA" id="ARBA00023274"/>
    </source>
</evidence>
<dbReference type="InterPro" id="IPR000114">
    <property type="entry name" value="Ribosomal_uL16_bact-type"/>
</dbReference>
<dbReference type="GO" id="GO:0019843">
    <property type="term" value="F:rRNA binding"/>
    <property type="evidence" value="ECO:0007669"/>
    <property type="project" value="InterPro"/>
</dbReference>
<evidence type="ECO:0000313" key="6">
    <source>
        <dbReference type="EMBL" id="KAK0740175.1"/>
    </source>
</evidence>
<dbReference type="PANTHER" id="PTHR12220">
    <property type="entry name" value="50S/60S RIBOSOMAL PROTEIN L16"/>
    <property type="match status" value="1"/>
</dbReference>
<dbReference type="InterPro" id="IPR036920">
    <property type="entry name" value="Ribosomal_uL16_sf"/>
</dbReference>
<evidence type="ECO:0000256" key="1">
    <source>
        <dbReference type="ARBA" id="ARBA00008931"/>
    </source>
</evidence>
<proteinExistence type="inferred from homology"/>
<keyword evidence="7" id="KW-1185">Reference proteome</keyword>
<dbReference type="CDD" id="cd01433">
    <property type="entry name" value="Ribosomal_L16_L10e"/>
    <property type="match status" value="1"/>
</dbReference>
<reference evidence="6" key="1">
    <citation type="submission" date="2023-06" db="EMBL/GenBank/DDBJ databases">
        <title>Genome-scale phylogeny and comparative genomics of the fungal order Sordariales.</title>
        <authorList>
            <consortium name="Lawrence Berkeley National Laboratory"/>
            <person name="Hensen N."/>
            <person name="Bonometti L."/>
            <person name="Westerberg I."/>
            <person name="Brannstrom I.O."/>
            <person name="Guillou S."/>
            <person name="Cros-Aarteil S."/>
            <person name="Calhoun S."/>
            <person name="Haridas S."/>
            <person name="Kuo A."/>
            <person name="Mondo S."/>
            <person name="Pangilinan J."/>
            <person name="Riley R."/>
            <person name="LaButti K."/>
            <person name="Andreopoulos B."/>
            <person name="Lipzen A."/>
            <person name="Chen C."/>
            <person name="Yanf M."/>
            <person name="Daum C."/>
            <person name="Ng V."/>
            <person name="Clum A."/>
            <person name="Steindorff A."/>
            <person name="Ohm R."/>
            <person name="Martin F."/>
            <person name="Silar P."/>
            <person name="Natvig D."/>
            <person name="Lalanne C."/>
            <person name="Gautier V."/>
            <person name="Ament-velasquez S.L."/>
            <person name="Kruys A."/>
            <person name="Hutchinson M.I."/>
            <person name="Powell A.J."/>
            <person name="Barry K."/>
            <person name="Miller A.N."/>
            <person name="Grigoriev I.V."/>
            <person name="Debuchy R."/>
            <person name="Gladieux P."/>
            <person name="Thoren M.H."/>
            <person name="Johannesson H."/>
        </authorList>
    </citation>
    <scope>NUCLEOTIDE SEQUENCE</scope>
    <source>
        <strain evidence="6">SMH3187-1</strain>
    </source>
</reference>
<dbReference type="NCBIfam" id="TIGR01164">
    <property type="entry name" value="rplP_bact"/>
    <property type="match status" value="1"/>
</dbReference>
<dbReference type="InterPro" id="IPR020798">
    <property type="entry name" value="Ribosomal_uL16_CS"/>
</dbReference>
<evidence type="ECO:0000256" key="4">
    <source>
        <dbReference type="RuleBase" id="RU004413"/>
    </source>
</evidence>
<dbReference type="PRINTS" id="PR00060">
    <property type="entry name" value="RIBOSOMALL16"/>
</dbReference>
<protein>
    <submittedName>
        <fullName evidence="6">54S ribosomal protein L16</fullName>
    </submittedName>
</protein>
<dbReference type="GO" id="GO:0032543">
    <property type="term" value="P:mitochondrial translation"/>
    <property type="evidence" value="ECO:0007669"/>
    <property type="project" value="TreeGrafter"/>
</dbReference>
<sequence>MMRSNAALFGAFNGLRISPATTLRLTLSSSSRLVSSPIASIAAPHVRLFSATATQLGSWLEPNIKRTQKMMKGRPRVATGGSTKGTTVIWGDFGLRMIDHHRRISAAQLKLADDTIKRRLRGEKYRLYKRVACNVGVFISGNEVRMGKGKGGFDHWAARVAVNQIVFEIRGNLHEQVIKDAFRLAGQKLPGQWELVKKGEPPIVGITKLTDGITLEDLKRPRKKLPELQTAPVPPPAESTTAAPPPS</sequence>
<dbReference type="InterPro" id="IPR016180">
    <property type="entry name" value="Ribosomal_uL16_dom"/>
</dbReference>
<dbReference type="PROSITE" id="PS00701">
    <property type="entry name" value="RIBOSOMAL_L16_2"/>
    <property type="match status" value="1"/>
</dbReference>
<comment type="similarity">
    <text evidence="1 4">Belongs to the universal ribosomal protein uL16 family.</text>
</comment>
<dbReference type="Proteomes" id="UP001172155">
    <property type="component" value="Unassembled WGS sequence"/>
</dbReference>
<gene>
    <name evidence="6" type="ORF">B0T18DRAFT_417350</name>
</gene>
<dbReference type="Pfam" id="PF00252">
    <property type="entry name" value="Ribosomal_L16"/>
    <property type="match status" value="1"/>
</dbReference>
<dbReference type="InterPro" id="IPR047873">
    <property type="entry name" value="Ribosomal_uL16"/>
</dbReference>
<keyword evidence="2 4" id="KW-0689">Ribosomal protein</keyword>
<evidence type="ECO:0000256" key="2">
    <source>
        <dbReference type="ARBA" id="ARBA00022980"/>
    </source>
</evidence>
<comment type="caution">
    <text evidence="6">The sequence shown here is derived from an EMBL/GenBank/DDBJ whole genome shotgun (WGS) entry which is preliminary data.</text>
</comment>
<dbReference type="Gene3D" id="3.90.1170.10">
    <property type="entry name" value="Ribosomal protein L10e/L16"/>
    <property type="match status" value="1"/>
</dbReference>
<name>A0AA40JYG5_9PEZI</name>
<dbReference type="FunFam" id="3.90.1170.10:FF:000003">
    <property type="entry name" value="54S ribosomal protein L16, mitochondrial"/>
    <property type="match status" value="1"/>
</dbReference>
<accession>A0AA40JYG5</accession>